<accession>A0A2T3LEP8</accession>
<dbReference type="EMBL" id="PYOC01000001">
    <property type="protein sequence ID" value="PSV49857.1"/>
    <property type="molecule type" value="Genomic_DNA"/>
</dbReference>
<keyword evidence="3" id="KW-1185">Reference proteome</keyword>
<keyword evidence="1" id="KW-0812">Transmembrane</keyword>
<sequence>MEIQLLKSICLGIPTMFIAMVMYIYLLLGIAKVFSGAMKFMLSMMLFLVFSGVVVSPMFYLISSNQPAIQESTYTLVAVLLSYFAIMTPAVYYLVKVRIKELQRAGYFLPRR</sequence>
<feature type="transmembrane region" description="Helical" evidence="1">
    <location>
        <begin position="6"/>
        <end position="28"/>
    </location>
</feature>
<name>A0A2T3LEP8_9GAMM</name>
<dbReference type="AlphaFoldDB" id="A0A2T3LEP8"/>
<protein>
    <submittedName>
        <fullName evidence="2">Uncharacterized protein</fullName>
    </submittedName>
</protein>
<organism evidence="2 3">
    <name type="scientific">Photobacterium indicum</name>
    <dbReference type="NCBI Taxonomy" id="81447"/>
    <lineage>
        <taxon>Bacteria</taxon>
        <taxon>Pseudomonadati</taxon>
        <taxon>Pseudomonadota</taxon>
        <taxon>Gammaproteobacteria</taxon>
        <taxon>Vibrionales</taxon>
        <taxon>Vibrionaceae</taxon>
        <taxon>Photobacterium</taxon>
    </lineage>
</organism>
<dbReference type="Proteomes" id="UP000241803">
    <property type="component" value="Unassembled WGS sequence"/>
</dbReference>
<reference evidence="2 3" key="1">
    <citation type="submission" date="2018-03" db="EMBL/GenBank/DDBJ databases">
        <title>Whole genome sequencing of Histamine producing bacteria.</title>
        <authorList>
            <person name="Butler K."/>
        </authorList>
    </citation>
    <scope>NUCLEOTIDE SEQUENCE [LARGE SCALE GENOMIC DNA]</scope>
    <source>
        <strain evidence="2 3">ATCC 19614</strain>
    </source>
</reference>
<keyword evidence="1" id="KW-0472">Membrane</keyword>
<keyword evidence="1" id="KW-1133">Transmembrane helix</keyword>
<comment type="caution">
    <text evidence="2">The sequence shown here is derived from an EMBL/GenBank/DDBJ whole genome shotgun (WGS) entry which is preliminary data.</text>
</comment>
<evidence type="ECO:0000313" key="3">
    <source>
        <dbReference type="Proteomes" id="UP000241803"/>
    </source>
</evidence>
<dbReference type="RefSeq" id="WP_107252460.1">
    <property type="nucleotide sequence ID" value="NZ_PYOC01000001.1"/>
</dbReference>
<feature type="transmembrane region" description="Helical" evidence="1">
    <location>
        <begin position="40"/>
        <end position="62"/>
    </location>
</feature>
<gene>
    <name evidence="2" type="ORF">C9J47_04715</name>
</gene>
<evidence type="ECO:0000256" key="1">
    <source>
        <dbReference type="SAM" id="Phobius"/>
    </source>
</evidence>
<proteinExistence type="predicted"/>
<evidence type="ECO:0000313" key="2">
    <source>
        <dbReference type="EMBL" id="PSV49857.1"/>
    </source>
</evidence>
<feature type="transmembrane region" description="Helical" evidence="1">
    <location>
        <begin position="74"/>
        <end position="95"/>
    </location>
</feature>